<evidence type="ECO:0000256" key="3">
    <source>
        <dbReference type="ARBA" id="ARBA00022729"/>
    </source>
</evidence>
<evidence type="ECO:0000256" key="6">
    <source>
        <dbReference type="ARBA" id="ARBA00023295"/>
    </source>
</evidence>
<dbReference type="HOGENOM" id="CLU_001859_1_3_1"/>
<reference evidence="9" key="1">
    <citation type="submission" date="2013-02" db="EMBL/GenBank/DDBJ databases">
        <authorList>
            <person name="Hughes D."/>
        </authorList>
    </citation>
    <scope>NUCLEOTIDE SEQUENCE</scope>
    <source>
        <strain>Durham</strain>
        <strain evidence="9">NC isolate 2 -- Noor lab</strain>
    </source>
</reference>
<evidence type="ECO:0000256" key="7">
    <source>
        <dbReference type="RuleBase" id="RU003690"/>
    </source>
</evidence>
<sequence>MYKKLVPYFFQSVFFVHLKQSIFKWKKEVPIPENFSIGVSTAAFQIEGGWNEDGRGPSIWDTFTHKFPDKITNRSNADVACDSYHKFNKDLQALVDLRVNHYRFSISWNRIMTNGDNSTFNPKGVEYYNYVINELLKHNITPMVTMFHYDLPDELMKLGGMTNPEFVGYFEDYAKTLFQIFGDRVGNWITFNEPIDYCSGYGTGYDPPGISKSGIADYLCLQNTLKAHAVAYRAYKDHFYKVQKGKIGITLSTRFYFSKTNDFDVVNRAMQYGLGILAHPIYSNVGGYPEVVVQEISSNSLRENRPRSRLPQLDEYWRAMIKGSADFLGINYYTSRYVEEEDPPTGPVPSYQRDARLKFFTDPSWKRAKSNGLEDLLKYIRDEYDNVEVIITENGWSDNGEANDYDRVEYLRGHIQAVLNAVEDGCNVTGYTAWSLMDNFEWLMGFSEKFGLHYIDFNSQEKDRKPKLSSKFFTKLNIDRAAPPKGFKYF</sequence>
<name>T1GN17_MEGSC</name>
<dbReference type="Pfam" id="PF00232">
    <property type="entry name" value="Glyco_hydro_1"/>
    <property type="match status" value="1"/>
</dbReference>
<keyword evidence="4" id="KW-0378">Hydrolase</keyword>
<dbReference type="PRINTS" id="PR00131">
    <property type="entry name" value="GLHYDRLASE1"/>
</dbReference>
<proteinExistence type="inferred from homology"/>
<keyword evidence="3" id="KW-0732">Signal</keyword>
<comment type="similarity">
    <text evidence="1 7">Belongs to the glycosyl hydrolase 1 family.</text>
</comment>
<dbReference type="STRING" id="36166.T1GN17"/>
<dbReference type="InterPro" id="IPR001360">
    <property type="entry name" value="Glyco_hydro_1"/>
</dbReference>
<keyword evidence="6" id="KW-0326">Glycosidase</keyword>
<keyword evidence="5" id="KW-0325">Glycoprotein</keyword>
<evidence type="ECO:0000313" key="9">
    <source>
        <dbReference type="Proteomes" id="UP000015102"/>
    </source>
</evidence>
<protein>
    <submittedName>
        <fullName evidence="8">Uncharacterized protein</fullName>
    </submittedName>
</protein>
<evidence type="ECO:0000313" key="8">
    <source>
        <dbReference type="EnsemblMetazoa" id="MESCA004956-PA"/>
    </source>
</evidence>
<comment type="subunit">
    <text evidence="2">Homodimer.</text>
</comment>
<dbReference type="EMBL" id="CAQQ02054640">
    <property type="status" value="NOT_ANNOTATED_CDS"/>
    <property type="molecule type" value="Genomic_DNA"/>
</dbReference>
<dbReference type="InterPro" id="IPR017853">
    <property type="entry name" value="GH"/>
</dbReference>
<dbReference type="AlphaFoldDB" id="T1GN17"/>
<reference evidence="8" key="2">
    <citation type="submission" date="2015-06" db="UniProtKB">
        <authorList>
            <consortium name="EnsemblMetazoa"/>
        </authorList>
    </citation>
    <scope>IDENTIFICATION</scope>
</reference>
<dbReference type="SUPFAM" id="SSF51445">
    <property type="entry name" value="(Trans)glycosidases"/>
    <property type="match status" value="1"/>
</dbReference>
<evidence type="ECO:0000256" key="5">
    <source>
        <dbReference type="ARBA" id="ARBA00023180"/>
    </source>
</evidence>
<organism evidence="8 9">
    <name type="scientific">Megaselia scalaris</name>
    <name type="common">Humpbacked fly</name>
    <name type="synonym">Phora scalaris</name>
    <dbReference type="NCBI Taxonomy" id="36166"/>
    <lineage>
        <taxon>Eukaryota</taxon>
        <taxon>Metazoa</taxon>
        <taxon>Ecdysozoa</taxon>
        <taxon>Arthropoda</taxon>
        <taxon>Hexapoda</taxon>
        <taxon>Insecta</taxon>
        <taxon>Pterygota</taxon>
        <taxon>Neoptera</taxon>
        <taxon>Endopterygota</taxon>
        <taxon>Diptera</taxon>
        <taxon>Brachycera</taxon>
        <taxon>Muscomorpha</taxon>
        <taxon>Platypezoidea</taxon>
        <taxon>Phoridae</taxon>
        <taxon>Megaseliini</taxon>
        <taxon>Megaselia</taxon>
    </lineage>
</organism>
<dbReference type="EnsemblMetazoa" id="MESCA004956-RA">
    <property type="protein sequence ID" value="MESCA004956-PA"/>
    <property type="gene ID" value="MESCA004956"/>
</dbReference>
<dbReference type="GO" id="GO:0005975">
    <property type="term" value="P:carbohydrate metabolic process"/>
    <property type="evidence" value="ECO:0007669"/>
    <property type="project" value="InterPro"/>
</dbReference>
<keyword evidence="9" id="KW-1185">Reference proteome</keyword>
<dbReference type="PANTHER" id="PTHR10353:SF36">
    <property type="entry name" value="LP05116P"/>
    <property type="match status" value="1"/>
</dbReference>
<evidence type="ECO:0000256" key="1">
    <source>
        <dbReference type="ARBA" id="ARBA00010838"/>
    </source>
</evidence>
<dbReference type="Gene3D" id="3.20.20.80">
    <property type="entry name" value="Glycosidases"/>
    <property type="match status" value="1"/>
</dbReference>
<dbReference type="OMA" id="IGYCAWS"/>
<dbReference type="PANTHER" id="PTHR10353">
    <property type="entry name" value="GLYCOSYL HYDROLASE"/>
    <property type="match status" value="1"/>
</dbReference>
<dbReference type="GO" id="GO:0008422">
    <property type="term" value="F:beta-glucosidase activity"/>
    <property type="evidence" value="ECO:0007669"/>
    <property type="project" value="TreeGrafter"/>
</dbReference>
<evidence type="ECO:0000256" key="2">
    <source>
        <dbReference type="ARBA" id="ARBA00011738"/>
    </source>
</evidence>
<dbReference type="Proteomes" id="UP000015102">
    <property type="component" value="Unassembled WGS sequence"/>
</dbReference>
<dbReference type="FunFam" id="3.20.20.80:FF:000013">
    <property type="entry name" value="lactase-phlorizin hydrolase"/>
    <property type="match status" value="1"/>
</dbReference>
<accession>T1GN17</accession>
<evidence type="ECO:0000256" key="4">
    <source>
        <dbReference type="ARBA" id="ARBA00022801"/>
    </source>
</evidence>